<dbReference type="Gene3D" id="3.30.200.20">
    <property type="entry name" value="Phosphorylase Kinase, domain 1"/>
    <property type="match status" value="1"/>
</dbReference>
<reference evidence="1 2" key="1">
    <citation type="submission" date="2020-05" db="EMBL/GenBank/DDBJ databases">
        <title>Vigna angularis (adzuki bean) Var. LongXiaoDou No. 4 denovo assembly.</title>
        <authorList>
            <person name="Xiang H."/>
        </authorList>
    </citation>
    <scope>NUCLEOTIDE SEQUENCE [LARGE SCALE GENOMIC DNA]</scope>
    <source>
        <tissue evidence="1">Leaf</tissue>
    </source>
</reference>
<dbReference type="AlphaFoldDB" id="A0A8T0KHU3"/>
<dbReference type="EMBL" id="JABFOF010000004">
    <property type="protein sequence ID" value="KAG2399467.1"/>
    <property type="molecule type" value="Genomic_DNA"/>
</dbReference>
<comment type="caution">
    <text evidence="1">The sequence shown here is derived from an EMBL/GenBank/DDBJ whole genome shotgun (WGS) entry which is preliminary data.</text>
</comment>
<accession>A0A8T0KHU3</accession>
<proteinExistence type="predicted"/>
<dbReference type="Proteomes" id="UP000743370">
    <property type="component" value="Unassembled WGS sequence"/>
</dbReference>
<name>A0A8T0KHU3_PHAAN</name>
<organism evidence="1 2">
    <name type="scientific">Phaseolus angularis</name>
    <name type="common">Azuki bean</name>
    <name type="synonym">Vigna angularis</name>
    <dbReference type="NCBI Taxonomy" id="3914"/>
    <lineage>
        <taxon>Eukaryota</taxon>
        <taxon>Viridiplantae</taxon>
        <taxon>Streptophyta</taxon>
        <taxon>Embryophyta</taxon>
        <taxon>Tracheophyta</taxon>
        <taxon>Spermatophyta</taxon>
        <taxon>Magnoliopsida</taxon>
        <taxon>eudicotyledons</taxon>
        <taxon>Gunneridae</taxon>
        <taxon>Pentapetalae</taxon>
        <taxon>rosids</taxon>
        <taxon>fabids</taxon>
        <taxon>Fabales</taxon>
        <taxon>Fabaceae</taxon>
        <taxon>Papilionoideae</taxon>
        <taxon>50 kb inversion clade</taxon>
        <taxon>NPAAA clade</taxon>
        <taxon>indigoferoid/millettioid clade</taxon>
        <taxon>Phaseoleae</taxon>
        <taxon>Vigna</taxon>
    </lineage>
</organism>
<evidence type="ECO:0000313" key="1">
    <source>
        <dbReference type="EMBL" id="KAG2399467.1"/>
    </source>
</evidence>
<protein>
    <submittedName>
        <fullName evidence="1">Uncharacterized protein</fullName>
    </submittedName>
</protein>
<dbReference type="InterPro" id="IPR011009">
    <property type="entry name" value="Kinase-like_dom_sf"/>
</dbReference>
<sequence>MAFLEFPNTCEVPYKDGDFNEELPTLNLTFIPMLLVVDALEKTMFLGYRERIVAINVLHRGSTLEERVSQENRFACEVNMMSHVHHENLVKVSSVFFMWDILAYLQRTNRCMFLKIMHFFVSFSLLDLVRNL</sequence>
<dbReference type="SUPFAM" id="SSF56112">
    <property type="entry name" value="Protein kinase-like (PK-like)"/>
    <property type="match status" value="1"/>
</dbReference>
<evidence type="ECO:0000313" key="2">
    <source>
        <dbReference type="Proteomes" id="UP000743370"/>
    </source>
</evidence>
<gene>
    <name evidence="1" type="ORF">HKW66_Vig0080510</name>
</gene>